<reference evidence="17" key="1">
    <citation type="submission" date="2019-12" db="EMBL/GenBank/DDBJ databases">
        <title>Genome sequencing and annotation of Brassica cretica.</title>
        <authorList>
            <person name="Studholme D.J."/>
            <person name="Sarris P.F."/>
        </authorList>
    </citation>
    <scope>NUCLEOTIDE SEQUENCE</scope>
    <source>
        <strain evidence="17">PFS-001/15</strain>
        <tissue evidence="17">Leaf</tissue>
    </source>
</reference>
<feature type="region of interest" description="Disordered" evidence="14">
    <location>
        <begin position="502"/>
        <end position="522"/>
    </location>
</feature>
<protein>
    <recommendedName>
        <fullName evidence="12">Annexin</fullName>
    </recommendedName>
</protein>
<dbReference type="Pfam" id="PF03000">
    <property type="entry name" value="NPH3"/>
    <property type="match status" value="1"/>
</dbReference>
<feature type="binding site" evidence="10">
    <location>
        <position position="868"/>
    </location>
    <ligand>
        <name>Ca(2+)</name>
        <dbReference type="ChEBI" id="CHEBI:29108"/>
        <label>1</label>
    </ligand>
</feature>
<keyword evidence="5" id="KW-0833">Ubl conjugation pathway</keyword>
<feature type="binding site" evidence="10">
    <location>
        <position position="828"/>
    </location>
    <ligand>
        <name>Ca(2+)</name>
        <dbReference type="ChEBI" id="CHEBI:29108"/>
        <label>1</label>
    </ligand>
</feature>
<comment type="caution">
    <text evidence="17">The sequence shown here is derived from an EMBL/GenBank/DDBJ whole genome shotgun (WGS) entry which is preliminary data.</text>
</comment>
<dbReference type="Pfam" id="PF00191">
    <property type="entry name" value="Annexin"/>
    <property type="match status" value="4"/>
</dbReference>
<dbReference type="InterPro" id="IPR000210">
    <property type="entry name" value="BTB/POZ_dom"/>
</dbReference>
<keyword evidence="4 12" id="KW-0677">Repeat</keyword>
<evidence type="ECO:0000259" key="15">
    <source>
        <dbReference type="PROSITE" id="PS50097"/>
    </source>
</evidence>
<comment type="similarity">
    <text evidence="12">Belongs to the annexin family.</text>
</comment>
<dbReference type="AlphaFoldDB" id="A0A8S9FXS5"/>
<dbReference type="PANTHER" id="PTHR32370">
    <property type="entry name" value="OS12G0117600 PROTEIN"/>
    <property type="match status" value="1"/>
</dbReference>
<evidence type="ECO:0000256" key="9">
    <source>
        <dbReference type="ARBA" id="ARBA00023302"/>
    </source>
</evidence>
<evidence type="ECO:0000256" key="11">
    <source>
        <dbReference type="PROSITE-ProRule" id="PRU00982"/>
    </source>
</evidence>
<dbReference type="GO" id="GO:0009408">
    <property type="term" value="P:response to heat"/>
    <property type="evidence" value="ECO:0007669"/>
    <property type="project" value="UniProtKB-ARBA"/>
</dbReference>
<keyword evidence="7" id="KW-0007">Acetylation</keyword>
<dbReference type="Proteomes" id="UP000712281">
    <property type="component" value="Unassembled WGS sequence"/>
</dbReference>
<keyword evidence="8 12" id="KW-0041">Annexin</keyword>
<evidence type="ECO:0000256" key="8">
    <source>
        <dbReference type="ARBA" id="ARBA00023216"/>
    </source>
</evidence>
<comment type="pathway">
    <text evidence="1">Protein modification; protein ubiquitination.</text>
</comment>
<evidence type="ECO:0000256" key="4">
    <source>
        <dbReference type="ARBA" id="ARBA00022737"/>
    </source>
</evidence>
<proteinExistence type="inferred from homology"/>
<evidence type="ECO:0000256" key="13">
    <source>
        <dbReference type="SAM" id="Coils"/>
    </source>
</evidence>
<dbReference type="InterPro" id="IPR018252">
    <property type="entry name" value="Annexin_repeat_CS"/>
</dbReference>
<dbReference type="InterPro" id="IPR043454">
    <property type="entry name" value="NPH3/RPT2-like"/>
</dbReference>
<dbReference type="InterPro" id="IPR001464">
    <property type="entry name" value="Annexin"/>
</dbReference>
<evidence type="ECO:0000256" key="5">
    <source>
        <dbReference type="ARBA" id="ARBA00022786"/>
    </source>
</evidence>
<dbReference type="SUPFAM" id="SSF54695">
    <property type="entry name" value="POZ domain"/>
    <property type="match status" value="1"/>
</dbReference>
<feature type="binding site" evidence="10">
    <location>
        <position position="598"/>
    </location>
    <ligand>
        <name>Ca(2+)</name>
        <dbReference type="ChEBI" id="CHEBI:29108"/>
        <label>1</label>
    </ligand>
</feature>
<dbReference type="InterPro" id="IPR027356">
    <property type="entry name" value="NPH3_dom"/>
</dbReference>
<dbReference type="InterPro" id="IPR011333">
    <property type="entry name" value="SKP1/BTB/POZ_sf"/>
</dbReference>
<evidence type="ECO:0000256" key="12">
    <source>
        <dbReference type="RuleBase" id="RU003540"/>
    </source>
</evidence>
<feature type="binding site" evidence="10">
    <location>
        <position position="638"/>
    </location>
    <ligand>
        <name>Ca(2+)</name>
        <dbReference type="ChEBI" id="CHEBI:29108"/>
        <label>1</label>
    </ligand>
</feature>
<feature type="binding site" evidence="10">
    <location>
        <position position="871"/>
    </location>
    <ligand>
        <name>Ca(2+)</name>
        <dbReference type="ChEBI" id="CHEBI:29108"/>
        <label>1</label>
    </ligand>
</feature>
<dbReference type="FunFam" id="1.10.220.10:FF:000001">
    <property type="entry name" value="Annexin"/>
    <property type="match status" value="1"/>
</dbReference>
<dbReference type="Gene3D" id="3.30.710.10">
    <property type="entry name" value="Potassium Channel Kv1.1, Chain A"/>
    <property type="match status" value="1"/>
</dbReference>
<dbReference type="InterPro" id="IPR009118">
    <property type="entry name" value="AnnexinD_plant"/>
</dbReference>
<dbReference type="FunFam" id="1.10.220.10:FF:000006">
    <property type="entry name" value="Annexin"/>
    <property type="match status" value="1"/>
</dbReference>
<evidence type="ECO:0000256" key="10">
    <source>
        <dbReference type="PIRSR" id="PIRSR609118-1"/>
    </source>
</evidence>
<gene>
    <name evidence="17" type="ORF">F2Q68_00022996</name>
</gene>
<evidence type="ECO:0000256" key="14">
    <source>
        <dbReference type="SAM" id="MobiDB-lite"/>
    </source>
</evidence>
<dbReference type="PRINTS" id="PR00196">
    <property type="entry name" value="ANNEXIN"/>
</dbReference>
<organism evidence="17 18">
    <name type="scientific">Brassica cretica</name>
    <name type="common">Mustard</name>
    <dbReference type="NCBI Taxonomy" id="69181"/>
    <lineage>
        <taxon>Eukaryota</taxon>
        <taxon>Viridiplantae</taxon>
        <taxon>Streptophyta</taxon>
        <taxon>Embryophyta</taxon>
        <taxon>Tracheophyta</taxon>
        <taxon>Spermatophyta</taxon>
        <taxon>Magnoliopsida</taxon>
        <taxon>eudicotyledons</taxon>
        <taxon>Gunneridae</taxon>
        <taxon>Pentapetalae</taxon>
        <taxon>rosids</taxon>
        <taxon>malvids</taxon>
        <taxon>Brassicales</taxon>
        <taxon>Brassicaceae</taxon>
        <taxon>Brassiceae</taxon>
        <taxon>Brassica</taxon>
    </lineage>
</organism>
<keyword evidence="13" id="KW-0175">Coiled coil</keyword>
<dbReference type="SMART" id="SM00335">
    <property type="entry name" value="ANX"/>
    <property type="match status" value="4"/>
</dbReference>
<evidence type="ECO:0000256" key="1">
    <source>
        <dbReference type="ARBA" id="ARBA00004906"/>
    </source>
</evidence>
<dbReference type="PROSITE" id="PS51897">
    <property type="entry name" value="ANNEXIN_2"/>
    <property type="match status" value="4"/>
</dbReference>
<evidence type="ECO:0000256" key="2">
    <source>
        <dbReference type="ARBA" id="ARBA00007184"/>
    </source>
</evidence>
<keyword evidence="9 12" id="KW-0111">Calcium/phospholipid-binding</keyword>
<keyword evidence="6 10" id="KW-0106">Calcium</keyword>
<feature type="domain" description="NPH3" evidence="16">
    <location>
        <begin position="211"/>
        <end position="493"/>
    </location>
</feature>
<evidence type="ECO:0000313" key="18">
    <source>
        <dbReference type="Proteomes" id="UP000712281"/>
    </source>
</evidence>
<dbReference type="EMBL" id="QGKW02002228">
    <property type="protein sequence ID" value="KAF2537809.1"/>
    <property type="molecule type" value="Genomic_DNA"/>
</dbReference>
<feature type="binding site" evidence="10">
    <location>
        <position position="830"/>
    </location>
    <ligand>
        <name>Ca(2+)</name>
        <dbReference type="ChEBI" id="CHEBI:29108"/>
        <label>1</label>
    </ligand>
</feature>
<evidence type="ECO:0000256" key="7">
    <source>
        <dbReference type="ARBA" id="ARBA00022990"/>
    </source>
</evidence>
<feature type="binding site" evidence="10">
    <location>
        <position position="826"/>
    </location>
    <ligand>
        <name>Ca(2+)</name>
        <dbReference type="ChEBI" id="CHEBI:29108"/>
        <label>1</label>
    </ligand>
</feature>
<dbReference type="PROSITE" id="PS50097">
    <property type="entry name" value="BTB"/>
    <property type="match status" value="1"/>
</dbReference>
<evidence type="ECO:0000259" key="16">
    <source>
        <dbReference type="PROSITE" id="PS51649"/>
    </source>
</evidence>
<dbReference type="InterPro" id="IPR018502">
    <property type="entry name" value="Annexin_repeat"/>
</dbReference>
<feature type="binding site" evidence="10">
    <location>
        <position position="870"/>
    </location>
    <ligand>
        <name>Ca(2+)</name>
        <dbReference type="ChEBI" id="CHEBI:29108"/>
        <label>1</label>
    </ligand>
</feature>
<dbReference type="InterPro" id="IPR037104">
    <property type="entry name" value="Annexin_sf"/>
</dbReference>
<feature type="domain" description="BTB" evidence="15">
    <location>
        <begin position="52"/>
        <end position="121"/>
    </location>
</feature>
<dbReference type="GO" id="GO:0009414">
    <property type="term" value="P:response to water deprivation"/>
    <property type="evidence" value="ECO:0007669"/>
    <property type="project" value="UniProtKB-ARBA"/>
</dbReference>
<dbReference type="GO" id="GO:0005544">
    <property type="term" value="F:calcium-dependent phospholipid binding"/>
    <property type="evidence" value="ECO:0007669"/>
    <property type="project" value="UniProtKB-KW"/>
</dbReference>
<keyword evidence="3 10" id="KW-0479">Metal-binding</keyword>
<dbReference type="PROSITE" id="PS00223">
    <property type="entry name" value="ANNEXIN_1"/>
    <property type="match status" value="1"/>
</dbReference>
<dbReference type="FunFam" id="1.10.220.10:FF:000009">
    <property type="entry name" value="Annexin"/>
    <property type="match status" value="1"/>
</dbReference>
<dbReference type="GO" id="GO:0005509">
    <property type="term" value="F:calcium ion binding"/>
    <property type="evidence" value="ECO:0007669"/>
    <property type="project" value="InterPro"/>
</dbReference>
<evidence type="ECO:0000256" key="6">
    <source>
        <dbReference type="ARBA" id="ARBA00022837"/>
    </source>
</evidence>
<dbReference type="PROSITE" id="PS51649">
    <property type="entry name" value="NPH3"/>
    <property type="match status" value="1"/>
</dbReference>
<feature type="coiled-coil region" evidence="13">
    <location>
        <begin position="526"/>
        <end position="560"/>
    </location>
</feature>
<dbReference type="GO" id="GO:0009409">
    <property type="term" value="P:response to cold"/>
    <property type="evidence" value="ECO:0007669"/>
    <property type="project" value="UniProtKB-ARBA"/>
</dbReference>
<evidence type="ECO:0000313" key="17">
    <source>
        <dbReference type="EMBL" id="KAF2537809.1"/>
    </source>
</evidence>
<comment type="similarity">
    <text evidence="11">Belongs to the NPH3 family.</text>
</comment>
<dbReference type="GO" id="GO:0009651">
    <property type="term" value="P:response to salt stress"/>
    <property type="evidence" value="ECO:0007669"/>
    <property type="project" value="UniProtKB-ARBA"/>
</dbReference>
<dbReference type="Gene3D" id="1.10.220.10">
    <property type="entry name" value="Annexin"/>
    <property type="match status" value="4"/>
</dbReference>
<comment type="domain">
    <text evidence="12">A pair of annexin repeats may form one binding site for calcium and phospholipid.</text>
</comment>
<accession>A0A8S9FXS5</accession>
<evidence type="ECO:0000256" key="3">
    <source>
        <dbReference type="ARBA" id="ARBA00022723"/>
    </source>
</evidence>
<sequence length="888" mass="101981">MDSPSASQLKRSEDDADKVCNRSIVVPHRVVALANSFEKKDRSWYVKSQIPNDLSIQVDDITFQAHKFPLITKCGYISNTELQRSASGNGYHLKLENFPGGAETFETILKFCYGFPVDLNPLNVAALRCASEYLYMTEEFQDGNLISKTDGFITFVVLASWRDTLTVLRSCTSLSPWAENLQIVRRCCDLLAWKACNDSHDIPEDVENNERSLYNGIANLQLDHFMRVVTSVNARRGKPEVIGRLIMKHAENWLPLIDKDMEGIRGYGSGNNELQFSVERERTEGSTLGCQEQKRTIESLVSVLPTQPEAVVPCQFLLRLLKTAIVYSASPALISDLEKRVGMALEDANVCDLLIPNFKNEDQQKGARILEYFVMHEQQQQQEQQQVQGKPGITKLLDNYLAEIAKDPYLPITKFQVLAETLPENAWKCHDGLYRAIDMFLKTHPSLSEHDRRRLCKTMNCEKLSLDACLHAAQNDRLPLRTIVQVLFSEQVKIRMMMMQDKQAAGTNEENPEGLEDKRTSRDSEIITLKGELENVKRKLAELQDNYNELHQVYEKLNSSKQKSTQNWGLRWEKIKKSLQIKREEDETRDKPQRRRWGTNEGMIISILAHRNAAQRSLIRAVYAANYNKNLLNELDKELSGDFERAVMLWTLEPVERDAYLAKESTKMFTKNNWVLVEIACTRPALEFFKAKQAYQARYKTSLEEDVAYHTSGDIRKLLVPLVSTFRYDGNADEVNMKLASSEAKTLHKKITEKAYTDEDLIRILTTRSKAQIMATLNHFKDKFGSSINKYLKEDSEDEYVQLLKTTIKCLTYPEKYYEKVLRRAINKVGTDEWALTRVVTTRAEVDMERIKEEYLRRNSVPLDRAIANDTSGDYKDMLLALLGHDHS</sequence>
<name>A0A8S9FXS5_BRACR</name>
<comment type="similarity">
    <text evidence="2">Belongs to the annexin (TC 1.A.31.1) family.</text>
</comment>
<dbReference type="PRINTS" id="PR01814">
    <property type="entry name" value="ANNEXINPLANT"/>
</dbReference>
<dbReference type="SUPFAM" id="SSF47874">
    <property type="entry name" value="Annexin"/>
    <property type="match status" value="1"/>
</dbReference>